<name>A0A401QFD6_SCYTO</name>
<keyword evidence="2" id="KW-1185">Reference proteome</keyword>
<sequence>AIPIISQQRHLEKQGEVSEIVFRGNRFGMKPKVTPLFLFLFNDLLLVTTRKSGDRYQVVDYAHRALVEVQECSANSLGAGVGNCFELILLENNQGKQSDRLVKTSTE</sequence>
<protein>
    <recommendedName>
        <fullName evidence="3">TH1 domain-containing protein</fullName>
    </recommendedName>
</protein>
<evidence type="ECO:0000313" key="1">
    <source>
        <dbReference type="EMBL" id="GCB84074.1"/>
    </source>
</evidence>
<evidence type="ECO:0008006" key="3">
    <source>
        <dbReference type="Google" id="ProtNLM"/>
    </source>
</evidence>
<dbReference type="InterPro" id="IPR047271">
    <property type="entry name" value="Ephexin-like"/>
</dbReference>
<dbReference type="EMBL" id="BFAA01051814">
    <property type="protein sequence ID" value="GCB84074.1"/>
    <property type="molecule type" value="Genomic_DNA"/>
</dbReference>
<dbReference type="SUPFAM" id="SSF50729">
    <property type="entry name" value="PH domain-like"/>
    <property type="match status" value="1"/>
</dbReference>
<dbReference type="InterPro" id="IPR011993">
    <property type="entry name" value="PH-like_dom_sf"/>
</dbReference>
<dbReference type="STRING" id="75743.A0A401QFD6"/>
<accession>A0A401QFD6</accession>
<dbReference type="OrthoDB" id="9893158at2759"/>
<organism evidence="1 2">
    <name type="scientific">Scyliorhinus torazame</name>
    <name type="common">Cloudy catshark</name>
    <name type="synonym">Catulus torazame</name>
    <dbReference type="NCBI Taxonomy" id="75743"/>
    <lineage>
        <taxon>Eukaryota</taxon>
        <taxon>Metazoa</taxon>
        <taxon>Chordata</taxon>
        <taxon>Craniata</taxon>
        <taxon>Vertebrata</taxon>
        <taxon>Chondrichthyes</taxon>
        <taxon>Elasmobranchii</taxon>
        <taxon>Galeomorphii</taxon>
        <taxon>Galeoidea</taxon>
        <taxon>Carcharhiniformes</taxon>
        <taxon>Scyliorhinidae</taxon>
        <taxon>Scyliorhinus</taxon>
    </lineage>
</organism>
<dbReference type="PANTHER" id="PTHR12845">
    <property type="entry name" value="GUANINE NUCLEOTIDE EXCHANGE FACTOR"/>
    <property type="match status" value="1"/>
</dbReference>
<comment type="caution">
    <text evidence="1">The sequence shown here is derived from an EMBL/GenBank/DDBJ whole genome shotgun (WGS) entry which is preliminary data.</text>
</comment>
<dbReference type="PANTHER" id="PTHR12845:SF7">
    <property type="entry name" value="RHO GUANINE NUCLEOTIDE EXCHANGE FACTOR 15"/>
    <property type="match status" value="1"/>
</dbReference>
<reference evidence="1 2" key="1">
    <citation type="journal article" date="2018" name="Nat. Ecol. Evol.">
        <title>Shark genomes provide insights into elasmobranch evolution and the origin of vertebrates.</title>
        <authorList>
            <person name="Hara Y"/>
            <person name="Yamaguchi K"/>
            <person name="Onimaru K"/>
            <person name="Kadota M"/>
            <person name="Koyanagi M"/>
            <person name="Keeley SD"/>
            <person name="Tatsumi K"/>
            <person name="Tanaka K"/>
            <person name="Motone F"/>
            <person name="Kageyama Y"/>
            <person name="Nozu R"/>
            <person name="Adachi N"/>
            <person name="Nishimura O"/>
            <person name="Nakagawa R"/>
            <person name="Tanegashima C"/>
            <person name="Kiyatake I"/>
            <person name="Matsumoto R"/>
            <person name="Murakumo K"/>
            <person name="Nishida K"/>
            <person name="Terakita A"/>
            <person name="Kuratani S"/>
            <person name="Sato K"/>
            <person name="Hyodo S Kuraku.S."/>
        </authorList>
    </citation>
    <scope>NUCLEOTIDE SEQUENCE [LARGE SCALE GENOMIC DNA]</scope>
</reference>
<dbReference type="Proteomes" id="UP000288216">
    <property type="component" value="Unassembled WGS sequence"/>
</dbReference>
<feature type="non-terminal residue" evidence="1">
    <location>
        <position position="1"/>
    </location>
</feature>
<gene>
    <name evidence="1" type="ORF">scyTo_0024625</name>
</gene>
<dbReference type="Gene3D" id="2.30.29.30">
    <property type="entry name" value="Pleckstrin-homology domain (PH domain)/Phosphotyrosine-binding domain (PTB)"/>
    <property type="match status" value="1"/>
</dbReference>
<proteinExistence type="predicted"/>
<evidence type="ECO:0000313" key="2">
    <source>
        <dbReference type="Proteomes" id="UP000288216"/>
    </source>
</evidence>
<dbReference type="GO" id="GO:0005085">
    <property type="term" value="F:guanyl-nucleotide exchange factor activity"/>
    <property type="evidence" value="ECO:0007669"/>
    <property type="project" value="InterPro"/>
</dbReference>
<dbReference type="AlphaFoldDB" id="A0A401QFD6"/>